<dbReference type="GeneID" id="36514860"/>
<name>A0A2T0FES4_9ASCO</name>
<proteinExistence type="predicted"/>
<dbReference type="RefSeq" id="XP_024663437.1">
    <property type="nucleotide sequence ID" value="XM_024807669.1"/>
</dbReference>
<dbReference type="Proteomes" id="UP000238350">
    <property type="component" value="Unassembled WGS sequence"/>
</dbReference>
<reference evidence="1 2" key="1">
    <citation type="submission" date="2017-04" db="EMBL/GenBank/DDBJ databases">
        <title>Genome sequencing of [Candida] sorbophila.</title>
        <authorList>
            <person name="Ahn J.O."/>
        </authorList>
    </citation>
    <scope>NUCLEOTIDE SEQUENCE [LARGE SCALE GENOMIC DNA]</scope>
    <source>
        <strain evidence="1 2">DS02</strain>
    </source>
</reference>
<sequence length="155" mass="15375">MPTAHGLDFAADFANSASPTTASFLPAAIIIPHSSAIDLPDELVQNDFSTGSVMTLMSVPSLIGAANPSQGAVTTSQAPFTGGSNGLLLDSGSPSATGHVTNSTNQTATLTISNLPTSTAVNQTTSSSTFLPKNGANQPASFAGVAMVAAVLALI</sequence>
<comment type="caution">
    <text evidence="1">The sequence shown here is derived from an EMBL/GenBank/DDBJ whole genome shotgun (WGS) entry which is preliminary data.</text>
</comment>
<evidence type="ECO:0000313" key="1">
    <source>
        <dbReference type="EMBL" id="PRT53491.1"/>
    </source>
</evidence>
<dbReference type="AlphaFoldDB" id="A0A2T0FES4"/>
<accession>A0A2T0FES4</accession>
<gene>
    <name evidence="1" type="ORF">B9G98_01111</name>
</gene>
<protein>
    <submittedName>
        <fullName evidence="1">Uncharacterized protein</fullName>
    </submittedName>
</protein>
<evidence type="ECO:0000313" key="2">
    <source>
        <dbReference type="Proteomes" id="UP000238350"/>
    </source>
</evidence>
<organism evidence="1 2">
    <name type="scientific">Wickerhamiella sorbophila</name>
    <dbReference type="NCBI Taxonomy" id="45607"/>
    <lineage>
        <taxon>Eukaryota</taxon>
        <taxon>Fungi</taxon>
        <taxon>Dikarya</taxon>
        <taxon>Ascomycota</taxon>
        <taxon>Saccharomycotina</taxon>
        <taxon>Dipodascomycetes</taxon>
        <taxon>Dipodascales</taxon>
        <taxon>Trichomonascaceae</taxon>
        <taxon>Wickerhamiella</taxon>
    </lineage>
</organism>
<keyword evidence="2" id="KW-1185">Reference proteome</keyword>
<dbReference type="EMBL" id="NDIQ01000001">
    <property type="protein sequence ID" value="PRT53491.1"/>
    <property type="molecule type" value="Genomic_DNA"/>
</dbReference>